<name>A0A5S9MCK1_BACIA</name>
<protein>
    <recommendedName>
        <fullName evidence="1">Metallo-beta-lactamase domain-containing protein</fullName>
    </recommendedName>
</protein>
<dbReference type="AlphaFoldDB" id="A0A5S9MCK1"/>
<sequence length="141" mass="15755">MKSYALPILFLIGVLSAHYFTPNFLEKGEVTMLDVGQGDSLFIQLPYRKGHLLVDTGGRLSFEEEPWKKKNVKVSTIGDQTLIPFLHSKGIAKLDVLILTHADQDHMGEAARLIKRNKVKRLAIPKGFARSPEDAELLKSS</sequence>
<dbReference type="Gene3D" id="3.60.15.10">
    <property type="entry name" value="Ribonuclease Z/Hydroxyacylglutathione hydrolase-like"/>
    <property type="match status" value="1"/>
</dbReference>
<feature type="domain" description="Metallo-beta-lactamase" evidence="1">
    <location>
        <begin position="34"/>
        <end position="132"/>
    </location>
</feature>
<evidence type="ECO:0000259" key="1">
    <source>
        <dbReference type="Pfam" id="PF00753"/>
    </source>
</evidence>
<dbReference type="InterPro" id="IPR001279">
    <property type="entry name" value="Metallo-B-lactamas"/>
</dbReference>
<dbReference type="InterPro" id="IPR052159">
    <property type="entry name" value="Competence_DNA_uptake"/>
</dbReference>
<dbReference type="Pfam" id="PF00753">
    <property type="entry name" value="Lactamase_B"/>
    <property type="match status" value="1"/>
</dbReference>
<dbReference type="PANTHER" id="PTHR30619">
    <property type="entry name" value="DNA INTERNALIZATION/COMPETENCE PROTEIN COMEC/REC2"/>
    <property type="match status" value="1"/>
</dbReference>
<evidence type="ECO:0000313" key="2">
    <source>
        <dbReference type="EMBL" id="BBP90863.1"/>
    </source>
</evidence>
<organism evidence="2 3">
    <name type="scientific">Bacillus safensis</name>
    <dbReference type="NCBI Taxonomy" id="561879"/>
    <lineage>
        <taxon>Bacteria</taxon>
        <taxon>Bacillati</taxon>
        <taxon>Bacillota</taxon>
        <taxon>Bacilli</taxon>
        <taxon>Bacillales</taxon>
        <taxon>Bacillaceae</taxon>
        <taxon>Bacillus</taxon>
    </lineage>
</organism>
<gene>
    <name evidence="2" type="ORF">BsIDN1_44810</name>
</gene>
<dbReference type="InterPro" id="IPR036866">
    <property type="entry name" value="RibonucZ/Hydroxyglut_hydro"/>
</dbReference>
<dbReference type="EMBL" id="AP021906">
    <property type="protein sequence ID" value="BBP90863.1"/>
    <property type="molecule type" value="Genomic_DNA"/>
</dbReference>
<dbReference type="SUPFAM" id="SSF56281">
    <property type="entry name" value="Metallo-hydrolase/oxidoreductase"/>
    <property type="match status" value="1"/>
</dbReference>
<evidence type="ECO:0000313" key="3">
    <source>
        <dbReference type="Proteomes" id="UP000464658"/>
    </source>
</evidence>
<reference evidence="2 3" key="1">
    <citation type="submission" date="2019-12" db="EMBL/GenBank/DDBJ databases">
        <title>Full genome sequence of a Bacillus safensis strain isolated from commercially available natto in Indonesia.</title>
        <authorList>
            <person name="Yoshida M."/>
            <person name="Uomi M."/>
            <person name="Waturangi D."/>
            <person name="Ekaputri J.J."/>
            <person name="Setiamarga D.H.E."/>
        </authorList>
    </citation>
    <scope>NUCLEOTIDE SEQUENCE [LARGE SCALE GENOMIC DNA]</scope>
    <source>
        <strain evidence="2 3">IDN1</strain>
    </source>
</reference>
<accession>A0A5S9MCK1</accession>
<dbReference type="PANTHER" id="PTHR30619:SF1">
    <property type="entry name" value="RECOMBINATION PROTEIN 2"/>
    <property type="match status" value="1"/>
</dbReference>
<dbReference type="Proteomes" id="UP000464658">
    <property type="component" value="Chromosome"/>
</dbReference>
<proteinExistence type="predicted"/>